<evidence type="ECO:0000256" key="2">
    <source>
        <dbReference type="ARBA" id="ARBA00022679"/>
    </source>
</evidence>
<sequence length="420" mass="45776">MRERTLHLLVGGDIAGEIRRDSQGKLSFRYSSRYAGPSVSLSMPKGSREYGDATIRPWLLGLLPDDREVRRRIGREAGISPDDTFGLLEEVGLDCPGAVQVCNDDTLEDALSRKGELKPISDGEIRDRIAEAESPSPQWTAPDESWSLGGNQGKVALRKQSGEWFRCTGSAATTHIVKPGIAGMVLEALDEYLCLRLARACGIPAAQVEYREFGGKGAIVVERFDRAQGGDGEVDRIHQEDFCQALSVPPDRKYSSDGGPIARDCVALLRRAGNAESNVALFVEMLLFNYVVGATDAHAKNYSVLHLANDETVLAPMYDVASALPYIPRLGNPWRSAMSIGGENRIGRLHRSHLVKFAESVSLPAEGCCRLAGEVAQRVLDTEGSVFNEEAGVPGMAELRERLEKPLRNNCERLLASLGD</sequence>
<accession>D0WGU6</accession>
<dbReference type="OrthoDB" id="3182374at2"/>
<reference evidence="6" key="1">
    <citation type="submission" date="2009-10" db="EMBL/GenBank/DDBJ databases">
        <authorList>
            <person name="Weinstock G."/>
            <person name="Sodergren E."/>
            <person name="Clifton S."/>
            <person name="Fulton L."/>
            <person name="Fulton B."/>
            <person name="Courtney L."/>
            <person name="Fronick C."/>
            <person name="Harrison M."/>
            <person name="Strong C."/>
            <person name="Farmer C."/>
            <person name="Delahaunty K."/>
            <person name="Markovic C."/>
            <person name="Hall O."/>
            <person name="Minx P."/>
            <person name="Tomlinson C."/>
            <person name="Mitreva M."/>
            <person name="Nelson J."/>
            <person name="Hou S."/>
            <person name="Wollam A."/>
            <person name="Pepin K.H."/>
            <person name="Johnson M."/>
            <person name="Bhonagiri V."/>
            <person name="Nash W.E."/>
            <person name="Warren W."/>
            <person name="Chinwalla A."/>
            <person name="Mardis E.R."/>
            <person name="Wilson R.K."/>
        </authorList>
    </citation>
    <scope>NUCLEOTIDE SEQUENCE [LARGE SCALE GENOMIC DNA]</scope>
    <source>
        <strain evidence="6">ATCC 700122</strain>
    </source>
</reference>
<dbReference type="InterPro" id="IPR017508">
    <property type="entry name" value="HipA_N1"/>
</dbReference>
<proteinExistence type="inferred from homology"/>
<gene>
    <name evidence="6" type="ORF">HMPREF0762_01050</name>
</gene>
<comment type="caution">
    <text evidence="6">The sequence shown here is derived from an EMBL/GenBank/DDBJ whole genome shotgun (WGS) entry which is preliminary data.</text>
</comment>
<keyword evidence="7" id="KW-1185">Reference proteome</keyword>
<organism evidence="6 7">
    <name type="scientific">Slackia exigua (strain ATCC 700122 / DSM 15923 / CIP 105133 / JCM 11022 / KCTC 5966 / S-7)</name>
    <dbReference type="NCBI Taxonomy" id="649764"/>
    <lineage>
        <taxon>Bacteria</taxon>
        <taxon>Bacillati</taxon>
        <taxon>Actinomycetota</taxon>
        <taxon>Coriobacteriia</taxon>
        <taxon>Eggerthellales</taxon>
        <taxon>Eggerthellaceae</taxon>
        <taxon>Slackia</taxon>
    </lineage>
</organism>
<feature type="domain" description="HipA-like C-terminal" evidence="4">
    <location>
        <begin position="146"/>
        <end position="380"/>
    </location>
</feature>
<dbReference type="EMBL" id="ACUX02000006">
    <property type="protein sequence ID" value="EEZ61709.1"/>
    <property type="molecule type" value="Genomic_DNA"/>
</dbReference>
<keyword evidence="3" id="KW-0418">Kinase</keyword>
<dbReference type="PANTHER" id="PTHR37419:SF1">
    <property type="entry name" value="SERINE_THREONINE-PROTEIN KINASE TOXIN HIPA"/>
    <property type="match status" value="1"/>
</dbReference>
<evidence type="ECO:0000259" key="4">
    <source>
        <dbReference type="Pfam" id="PF07804"/>
    </source>
</evidence>
<dbReference type="GeneID" id="85007593"/>
<keyword evidence="2" id="KW-0808">Transferase</keyword>
<evidence type="ECO:0000259" key="5">
    <source>
        <dbReference type="Pfam" id="PF13657"/>
    </source>
</evidence>
<evidence type="ECO:0000256" key="1">
    <source>
        <dbReference type="ARBA" id="ARBA00010164"/>
    </source>
</evidence>
<evidence type="ECO:0000313" key="7">
    <source>
        <dbReference type="Proteomes" id="UP000006001"/>
    </source>
</evidence>
<dbReference type="Proteomes" id="UP000006001">
    <property type="component" value="Unassembled WGS sequence"/>
</dbReference>
<dbReference type="RefSeq" id="WP_006362308.1">
    <property type="nucleotide sequence ID" value="NZ_GG700630.1"/>
</dbReference>
<comment type="similarity">
    <text evidence="1">Belongs to the HipA Ser/Thr kinase family.</text>
</comment>
<evidence type="ECO:0000313" key="6">
    <source>
        <dbReference type="EMBL" id="EEZ61709.1"/>
    </source>
</evidence>
<dbReference type="GO" id="GO:0005829">
    <property type="term" value="C:cytosol"/>
    <property type="evidence" value="ECO:0007669"/>
    <property type="project" value="TreeGrafter"/>
</dbReference>
<name>D0WGU6_SLAES</name>
<dbReference type="Pfam" id="PF07804">
    <property type="entry name" value="HipA_C"/>
    <property type="match status" value="1"/>
</dbReference>
<dbReference type="STRING" id="649764.HMPREF0762_01050"/>
<dbReference type="NCBIfam" id="TIGR03071">
    <property type="entry name" value="couple_hipA"/>
    <property type="match status" value="1"/>
</dbReference>
<feature type="domain" description="HipA N-terminal subdomain 1" evidence="5">
    <location>
        <begin position="9"/>
        <end position="101"/>
    </location>
</feature>
<protein>
    <submittedName>
        <fullName evidence="6">HipA domain protein</fullName>
    </submittedName>
</protein>
<dbReference type="Pfam" id="PF13657">
    <property type="entry name" value="Couple_hipA"/>
    <property type="match status" value="1"/>
</dbReference>
<dbReference type="InterPro" id="IPR052028">
    <property type="entry name" value="HipA_Ser/Thr_kinase"/>
</dbReference>
<dbReference type="HOGENOM" id="CLU_030167_2_1_11"/>
<dbReference type="Gene3D" id="1.10.1070.20">
    <property type="match status" value="1"/>
</dbReference>
<dbReference type="AlphaFoldDB" id="D0WGU6"/>
<dbReference type="GO" id="GO:0004674">
    <property type="term" value="F:protein serine/threonine kinase activity"/>
    <property type="evidence" value="ECO:0007669"/>
    <property type="project" value="TreeGrafter"/>
</dbReference>
<dbReference type="eggNOG" id="COG3550">
    <property type="taxonomic scope" value="Bacteria"/>
</dbReference>
<dbReference type="InterPro" id="IPR012893">
    <property type="entry name" value="HipA-like_C"/>
</dbReference>
<dbReference type="PANTHER" id="PTHR37419">
    <property type="entry name" value="SERINE/THREONINE-PROTEIN KINASE TOXIN HIPA"/>
    <property type="match status" value="1"/>
</dbReference>
<evidence type="ECO:0000256" key="3">
    <source>
        <dbReference type="ARBA" id="ARBA00022777"/>
    </source>
</evidence>
<dbReference type="CDD" id="cd17808">
    <property type="entry name" value="HipA_Ec_like"/>
    <property type="match status" value="1"/>
</dbReference>